<gene>
    <name evidence="5" type="ORF">A6F49_09100</name>
</gene>
<evidence type="ECO:0000256" key="1">
    <source>
        <dbReference type="ARBA" id="ARBA00006432"/>
    </source>
</evidence>
<reference evidence="5 6" key="1">
    <citation type="submission" date="2016-04" db="EMBL/GenBank/DDBJ databases">
        <title>First whole genome shotgun sequence of the bacterium Enteractinococcus sp. strain UASWS1574.</title>
        <authorList>
            <person name="Crovadore J."/>
            <person name="Chablais R."/>
            <person name="Lefort F."/>
        </authorList>
    </citation>
    <scope>NUCLEOTIDE SEQUENCE [LARGE SCALE GENOMIC DNA]</scope>
    <source>
        <strain evidence="5 6">UASWS1574</strain>
    </source>
</reference>
<accession>A0A1B7M0H8</accession>
<dbReference type="InterPro" id="IPR045851">
    <property type="entry name" value="AMP-bd_C_sf"/>
</dbReference>
<dbReference type="Gene3D" id="3.40.50.12780">
    <property type="entry name" value="N-terminal domain of ligase-like"/>
    <property type="match status" value="1"/>
</dbReference>
<dbReference type="STRING" id="1837282.A6F49_09100"/>
<feature type="domain" description="AMP-dependent synthetase/ligase" evidence="3">
    <location>
        <begin position="14"/>
        <end position="378"/>
    </location>
</feature>
<evidence type="ECO:0000259" key="4">
    <source>
        <dbReference type="Pfam" id="PF13193"/>
    </source>
</evidence>
<evidence type="ECO:0000313" key="6">
    <source>
        <dbReference type="Proteomes" id="UP000078292"/>
    </source>
</evidence>
<dbReference type="AlphaFoldDB" id="A0A1B7M0H8"/>
<dbReference type="Proteomes" id="UP000078292">
    <property type="component" value="Unassembled WGS sequence"/>
</dbReference>
<dbReference type="GO" id="GO:0031956">
    <property type="term" value="F:medium-chain fatty acid-CoA ligase activity"/>
    <property type="evidence" value="ECO:0007669"/>
    <property type="project" value="TreeGrafter"/>
</dbReference>
<dbReference type="InterPro" id="IPR020845">
    <property type="entry name" value="AMP-binding_CS"/>
</dbReference>
<dbReference type="Pfam" id="PF00501">
    <property type="entry name" value="AMP-binding"/>
    <property type="match status" value="1"/>
</dbReference>
<protein>
    <submittedName>
        <fullName evidence="5">AMP-dependent synthetase</fullName>
    </submittedName>
</protein>
<dbReference type="NCBIfam" id="NF004837">
    <property type="entry name" value="PRK06187.1"/>
    <property type="match status" value="1"/>
</dbReference>
<proteinExistence type="inferred from homology"/>
<comment type="caution">
    <text evidence="5">The sequence shown here is derived from an EMBL/GenBank/DDBJ whole genome shotgun (WGS) entry which is preliminary data.</text>
</comment>
<dbReference type="InterPro" id="IPR042099">
    <property type="entry name" value="ANL_N_sf"/>
</dbReference>
<dbReference type="SUPFAM" id="SSF56801">
    <property type="entry name" value="Acetyl-CoA synthetase-like"/>
    <property type="match status" value="1"/>
</dbReference>
<dbReference type="PANTHER" id="PTHR43201">
    <property type="entry name" value="ACYL-COA SYNTHETASE"/>
    <property type="match status" value="1"/>
</dbReference>
<dbReference type="FunFam" id="3.30.300.30:FF:000008">
    <property type="entry name" value="2,3-dihydroxybenzoate-AMP ligase"/>
    <property type="match status" value="1"/>
</dbReference>
<feature type="domain" description="AMP-binding enzyme C-terminal" evidence="4">
    <location>
        <begin position="432"/>
        <end position="507"/>
    </location>
</feature>
<comment type="similarity">
    <text evidence="1">Belongs to the ATP-dependent AMP-binding enzyme family.</text>
</comment>
<sequence>MTNHGIGDWIERRRVKSAGRLAVTAGDLELTYGEFGDRINRLANALTDRGVQQGERVAYLGENSVEFLETLFALGSIGAVFVPLNTRLAGPEVTFHLEDSGSKTLIASHTMEPLAVAGVEGTDIERVIFVNDGERVPAENGRLQLSSQQYDDVIASANAERPRVNVALEDLAIILYTSGTTGNPKGAMLSHSNLTWNAINVISDMPITNDEVALMISPMFHVAALGMGVLPTFLKGGQVILEPRFEPGRALELVERHKATFISGVPTTYQMIAEHPAWDTTDISSLKNLTCGGSAVPLRILEAYEDRGLSFTMGYGMTETSPGATTLPARYSCEKMGSAGLPQMHTHIRVADFDGNVLPAREVGEVQIQGPNVIKGYWNREEANRSSFITDDSGTWFRSGDMGYLDEDGFLFISDRLKDMIISGGENIYPAQIEQELAQLESIAAAAVFGVPDEKWGEVGRAAIMVREGHEITEQEVLSYLDGRLARYKIPKSVVFVEDMPRTASGKVRKPQLREMYGD</sequence>
<dbReference type="PANTHER" id="PTHR43201:SF5">
    <property type="entry name" value="MEDIUM-CHAIN ACYL-COA LIGASE ACSF2, MITOCHONDRIAL"/>
    <property type="match status" value="1"/>
</dbReference>
<dbReference type="GO" id="GO:0006631">
    <property type="term" value="P:fatty acid metabolic process"/>
    <property type="evidence" value="ECO:0007669"/>
    <property type="project" value="TreeGrafter"/>
</dbReference>
<dbReference type="EMBL" id="LXEY01000016">
    <property type="protein sequence ID" value="OAV61577.1"/>
    <property type="molecule type" value="Genomic_DNA"/>
</dbReference>
<evidence type="ECO:0000259" key="3">
    <source>
        <dbReference type="Pfam" id="PF00501"/>
    </source>
</evidence>
<keyword evidence="2" id="KW-0436">Ligase</keyword>
<dbReference type="CDD" id="cd17631">
    <property type="entry name" value="FACL_FadD13-like"/>
    <property type="match status" value="1"/>
</dbReference>
<name>A0A1B7M0H8_9MICC</name>
<evidence type="ECO:0000313" key="5">
    <source>
        <dbReference type="EMBL" id="OAV61577.1"/>
    </source>
</evidence>
<dbReference type="Pfam" id="PF13193">
    <property type="entry name" value="AMP-binding_C"/>
    <property type="match status" value="1"/>
</dbReference>
<dbReference type="InterPro" id="IPR020459">
    <property type="entry name" value="AMP-binding"/>
</dbReference>
<dbReference type="RefSeq" id="WP_043055404.1">
    <property type="nucleotide sequence ID" value="NZ_LXEY01000016.1"/>
</dbReference>
<organism evidence="5 6">
    <name type="scientific">Enteractinococcus helveticum</name>
    <dbReference type="NCBI Taxonomy" id="1837282"/>
    <lineage>
        <taxon>Bacteria</taxon>
        <taxon>Bacillati</taxon>
        <taxon>Actinomycetota</taxon>
        <taxon>Actinomycetes</taxon>
        <taxon>Micrococcales</taxon>
        <taxon>Micrococcaceae</taxon>
    </lineage>
</organism>
<dbReference type="PROSITE" id="PS00455">
    <property type="entry name" value="AMP_BINDING"/>
    <property type="match status" value="1"/>
</dbReference>
<dbReference type="InterPro" id="IPR000873">
    <property type="entry name" value="AMP-dep_synth/lig_dom"/>
</dbReference>
<dbReference type="OrthoDB" id="9803968at2"/>
<evidence type="ECO:0000256" key="2">
    <source>
        <dbReference type="ARBA" id="ARBA00022598"/>
    </source>
</evidence>
<dbReference type="Gene3D" id="3.30.300.30">
    <property type="match status" value="1"/>
</dbReference>
<dbReference type="PRINTS" id="PR00154">
    <property type="entry name" value="AMPBINDING"/>
</dbReference>
<dbReference type="InterPro" id="IPR025110">
    <property type="entry name" value="AMP-bd_C"/>
</dbReference>
<keyword evidence="6" id="KW-1185">Reference proteome</keyword>